<evidence type="ECO:0000313" key="2">
    <source>
        <dbReference type="EMBL" id="GMU07033.1"/>
    </source>
</evidence>
<dbReference type="InterPro" id="IPR015943">
    <property type="entry name" value="WD40/YVTN_repeat-like_dom_sf"/>
</dbReference>
<protein>
    <recommendedName>
        <fullName evidence="4">Exo-alpha-sialidase</fullName>
    </recommendedName>
</protein>
<dbReference type="Proteomes" id="UP001342631">
    <property type="component" value="Unassembled WGS sequence"/>
</dbReference>
<accession>A0ABQ6QUQ2</accession>
<dbReference type="EMBL" id="BTTX01000003">
    <property type="protein sequence ID" value="GMU07033.1"/>
    <property type="molecule type" value="Genomic_DNA"/>
</dbReference>
<dbReference type="InterPro" id="IPR036278">
    <property type="entry name" value="Sialidase_sf"/>
</dbReference>
<evidence type="ECO:0008006" key="4">
    <source>
        <dbReference type="Google" id="ProtNLM"/>
    </source>
</evidence>
<evidence type="ECO:0000313" key="3">
    <source>
        <dbReference type="Proteomes" id="UP001342631"/>
    </source>
</evidence>
<feature type="compositionally biased region" description="Gly residues" evidence="1">
    <location>
        <begin position="395"/>
        <end position="411"/>
    </location>
</feature>
<feature type="region of interest" description="Disordered" evidence="1">
    <location>
        <begin position="390"/>
        <end position="468"/>
    </location>
</feature>
<feature type="compositionally biased region" description="Gly residues" evidence="1">
    <location>
        <begin position="420"/>
        <end position="452"/>
    </location>
</feature>
<reference evidence="2 3" key="1">
    <citation type="journal article" date="2024" name="Arch. Microbiol.">
        <title>Corallococcus caeni sp. nov., a novel myxobacterium isolated from activated sludge.</title>
        <authorList>
            <person name="Tomita S."/>
            <person name="Nakai R."/>
            <person name="Kuroda K."/>
            <person name="Kurashita H."/>
            <person name="Hatamoto M."/>
            <person name="Yamaguchi T."/>
            <person name="Narihiro T."/>
        </authorList>
    </citation>
    <scope>NUCLEOTIDE SEQUENCE [LARGE SCALE GENOMIC DNA]</scope>
    <source>
        <strain evidence="2 3">NO1</strain>
    </source>
</reference>
<keyword evidence="3" id="KW-1185">Reference proteome</keyword>
<dbReference type="RefSeq" id="WP_338277861.1">
    <property type="nucleotide sequence ID" value="NZ_BTTX01000003.1"/>
</dbReference>
<name>A0ABQ6QUQ2_9BACT</name>
<evidence type="ECO:0000256" key="1">
    <source>
        <dbReference type="SAM" id="MobiDB-lite"/>
    </source>
</evidence>
<organism evidence="2 3">
    <name type="scientific">Corallococcus caeni</name>
    <dbReference type="NCBI Taxonomy" id="3082388"/>
    <lineage>
        <taxon>Bacteria</taxon>
        <taxon>Pseudomonadati</taxon>
        <taxon>Myxococcota</taxon>
        <taxon>Myxococcia</taxon>
        <taxon>Myxococcales</taxon>
        <taxon>Cystobacterineae</taxon>
        <taxon>Myxococcaceae</taxon>
        <taxon>Corallococcus</taxon>
    </lineage>
</organism>
<dbReference type="SUPFAM" id="SSF50939">
    <property type="entry name" value="Sialidases"/>
    <property type="match status" value="2"/>
</dbReference>
<dbReference type="CDD" id="cd15482">
    <property type="entry name" value="Sialidase_non-viral"/>
    <property type="match status" value="1"/>
</dbReference>
<dbReference type="Gene3D" id="2.130.10.10">
    <property type="entry name" value="YVTN repeat-like/Quinoprotein amine dehydrogenase"/>
    <property type="match status" value="3"/>
</dbReference>
<proteinExistence type="predicted"/>
<sequence length="803" mass="84479">MMSWVGALLTTVVAAGGVPMVPAGGGNALTLPAHRHAVRIETGNGHAPTWLLAIQQQGAEGEGLNLFRSEDGFESFTKLAVIQPDASHHDRAELVAVGRDVAMVYAYEGPSLAASSRHDVYFQWWRYDEARDTWAPEPAVRVFNADSTQAYSRALLARDSKGRLWVQAFRLESDGGATAVVAVSTDGGASFQKQPDLGRTRKRGGGRLLSVGSKLVFFWAMHDGFEPTRMRVRDAADPVDTWGPQRDAFSDGIYHGAALSAVEDGKGGIHLVYKDETERLYYRRFDGTSFGSRILVEGTPDWALQPAVTRVGEALYVFYNHFQTATDYEVRVRVLRDGVFSDPVTLDSRTSFKGYLSALDVLPDSVTEVPCFYGDAVDANSSGRVMRVALPRQPEGGGSGQDGGSGGGVDGGSVPDAGTPDGGGASDGGSGTDGGVDAGTPDGGAGTDGGVDAGTPPVDGGVQGPVTLEPVFTNTTHEVLAVDGAGTVYALALDGSRSKLWASTDGGRTFSARGQGVGGASFWVMAALKDGTLLAQMSRSGSYHLERSTDGGATWADVASLGNYRAMSPASFAELGGTVFFLEYQTFTSASTPLRLWASTDGGATWAARATFQDHRHGTALHADPARSVLWATFGSSSTQAAVVRSTDGGRTWTKVMGGYAANAVTGTVLSGGELLLGQSTLYEPEHPKLLRVYASGRVDALMTLPGPAYSLDALTGGGFVMGTARADVGDVQPASDVYARLFTSTDGVTWTEARRFERAGSTSLARAEVWGVLPNGDLVVRAENLMGFGTGGKGFQVLRVKR</sequence>
<gene>
    <name evidence="2" type="ORF">ASNO1_32860</name>
</gene>
<comment type="caution">
    <text evidence="2">The sequence shown here is derived from an EMBL/GenBank/DDBJ whole genome shotgun (WGS) entry which is preliminary data.</text>
</comment>